<evidence type="ECO:0000259" key="1">
    <source>
        <dbReference type="PROSITE" id="PS51340"/>
    </source>
</evidence>
<accession>A0A561SLQ9</accession>
<sequence length="269" mass="29909">MTDGAVLTLWRYPLKSMQGEELNASHFNDFGLLGDRAFALVDVETGKVVSAKNPRKWPDLFIFRAMFTAPPEPGEPLPPVAVTLPDGSRISSDDARFAEIVSAVLGRRVMLAAAGAPRPTLEEYWPDMAELDHQDTVTDEAMPAGTFFDLAGVHVLTTSTINRLRELHPRGRFEVRRFRPNIVVQATDDVADFTENKWLDRRVHIGDEVVLEITGPCPRCVMTTLPQGDLPKDREILRTAARYNDVNVGVYAEVRQIGMVRRGDAVSLA</sequence>
<dbReference type="Pfam" id="PF03473">
    <property type="entry name" value="MOSC"/>
    <property type="match status" value="1"/>
</dbReference>
<dbReference type="GO" id="GO:0003824">
    <property type="term" value="F:catalytic activity"/>
    <property type="evidence" value="ECO:0007669"/>
    <property type="project" value="InterPro"/>
</dbReference>
<comment type="caution">
    <text evidence="2">The sequence shown here is derived from an EMBL/GenBank/DDBJ whole genome shotgun (WGS) entry which is preliminary data.</text>
</comment>
<gene>
    <name evidence="2" type="ORF">FHX44_111651</name>
</gene>
<evidence type="ECO:0000313" key="3">
    <source>
        <dbReference type="Proteomes" id="UP000321261"/>
    </source>
</evidence>
<dbReference type="GO" id="GO:0030151">
    <property type="term" value="F:molybdenum ion binding"/>
    <property type="evidence" value="ECO:0007669"/>
    <property type="project" value="InterPro"/>
</dbReference>
<dbReference type="Gene3D" id="2.40.33.20">
    <property type="entry name" value="PK beta-barrel domain-like"/>
    <property type="match status" value="1"/>
</dbReference>
<proteinExistence type="predicted"/>
<dbReference type="Proteomes" id="UP000321261">
    <property type="component" value="Unassembled WGS sequence"/>
</dbReference>
<feature type="domain" description="MOSC" evidence="1">
    <location>
        <begin position="129"/>
        <end position="269"/>
    </location>
</feature>
<dbReference type="AlphaFoldDB" id="A0A561SLQ9"/>
<dbReference type="Pfam" id="PF03476">
    <property type="entry name" value="MOSC_N"/>
    <property type="match status" value="1"/>
</dbReference>
<dbReference type="InterPro" id="IPR011037">
    <property type="entry name" value="Pyrv_Knase-like_insert_dom_sf"/>
</dbReference>
<dbReference type="OrthoDB" id="9793178at2"/>
<keyword evidence="3" id="KW-1185">Reference proteome</keyword>
<dbReference type="EMBL" id="VIWU01000001">
    <property type="protein sequence ID" value="TWF75766.1"/>
    <property type="molecule type" value="Genomic_DNA"/>
</dbReference>
<evidence type="ECO:0000313" key="2">
    <source>
        <dbReference type="EMBL" id="TWF75766.1"/>
    </source>
</evidence>
<dbReference type="GO" id="GO:0030170">
    <property type="term" value="F:pyridoxal phosphate binding"/>
    <property type="evidence" value="ECO:0007669"/>
    <property type="project" value="InterPro"/>
</dbReference>
<dbReference type="InterPro" id="IPR005302">
    <property type="entry name" value="MoCF_Sase_C"/>
</dbReference>
<dbReference type="InterPro" id="IPR005303">
    <property type="entry name" value="MOCOS_middle"/>
</dbReference>
<dbReference type="RefSeq" id="WP_147254916.1">
    <property type="nucleotide sequence ID" value="NZ_VIWU01000001.1"/>
</dbReference>
<dbReference type="PROSITE" id="PS51340">
    <property type="entry name" value="MOSC"/>
    <property type="match status" value="1"/>
</dbReference>
<protein>
    <recommendedName>
        <fullName evidence="1">MOSC domain-containing protein</fullName>
    </recommendedName>
</protein>
<dbReference type="SUPFAM" id="SSF50800">
    <property type="entry name" value="PK beta-barrel domain-like"/>
    <property type="match status" value="1"/>
</dbReference>
<name>A0A561SLQ9_9PSEU</name>
<organism evidence="2 3">
    <name type="scientific">Pseudonocardia hierapolitana</name>
    <dbReference type="NCBI Taxonomy" id="1128676"/>
    <lineage>
        <taxon>Bacteria</taxon>
        <taxon>Bacillati</taxon>
        <taxon>Actinomycetota</taxon>
        <taxon>Actinomycetes</taxon>
        <taxon>Pseudonocardiales</taxon>
        <taxon>Pseudonocardiaceae</taxon>
        <taxon>Pseudonocardia</taxon>
    </lineage>
</organism>
<reference evidence="2 3" key="1">
    <citation type="submission" date="2019-06" db="EMBL/GenBank/DDBJ databases">
        <title>Sequencing the genomes of 1000 actinobacteria strains.</title>
        <authorList>
            <person name="Klenk H.-P."/>
        </authorList>
    </citation>
    <scope>NUCLEOTIDE SEQUENCE [LARGE SCALE GENOMIC DNA]</scope>
    <source>
        <strain evidence="2 3">DSM 45671</strain>
    </source>
</reference>